<proteinExistence type="predicted"/>
<evidence type="ECO:0000313" key="2">
    <source>
        <dbReference type="EMBL" id="TIB36610.1"/>
    </source>
</evidence>
<accession>A0A4T0J1Z0</accession>
<dbReference type="Proteomes" id="UP000310689">
    <property type="component" value="Unassembled WGS sequence"/>
</dbReference>
<sequence length="279" mass="32630">MSQNLSYLQSQLNNRKSHSEKISSSLNKPSRHKDDFIKSNRVFAYQHELDKHERRDRINKRRGEDFALTEAQDEARKQKMKEGIERYNALKANKAKPTSEEKDLLQFDGNLTSDSSDYDSDDHNLDALTEAEDELGRTVLVSRRQKEILNPLSNKHYRVKGTAIYGDKLSTDWNVYEQSPEEIERFKAHYSDKGYIRDPTKDKDQRHKGASFYKFGDDSIKQQQINDLKASHHETIIKRDQAAYSYRNARMMLVKQYQPNRIIGRNRADNLIDEAINTS</sequence>
<evidence type="ECO:0000256" key="1">
    <source>
        <dbReference type="SAM" id="MobiDB-lite"/>
    </source>
</evidence>
<dbReference type="AlphaFoldDB" id="A0A4T0J1Z0"/>
<feature type="compositionally biased region" description="Polar residues" evidence="1">
    <location>
        <begin position="1"/>
        <end position="14"/>
    </location>
</feature>
<protein>
    <submittedName>
        <fullName evidence="2">Uncharacterized protein</fullName>
    </submittedName>
</protein>
<comment type="caution">
    <text evidence="2">The sequence shown here is derived from an EMBL/GenBank/DDBJ whole genome shotgun (WGS) entry which is preliminary data.</text>
</comment>
<evidence type="ECO:0000313" key="3">
    <source>
        <dbReference type="Proteomes" id="UP000310689"/>
    </source>
</evidence>
<gene>
    <name evidence="2" type="ORF">E3P86_02444</name>
</gene>
<name>A0A4T0J1Z0_WALIC</name>
<dbReference type="EMBL" id="SPOI01000124">
    <property type="protein sequence ID" value="TIB36610.1"/>
    <property type="molecule type" value="Genomic_DNA"/>
</dbReference>
<feature type="region of interest" description="Disordered" evidence="1">
    <location>
        <begin position="1"/>
        <end position="38"/>
    </location>
</feature>
<reference evidence="2 3" key="1">
    <citation type="submission" date="2019-03" db="EMBL/GenBank/DDBJ databases">
        <title>Sequencing 23 genomes of Wallemia ichthyophaga.</title>
        <authorList>
            <person name="Gostincar C."/>
        </authorList>
    </citation>
    <scope>NUCLEOTIDE SEQUENCE [LARGE SCALE GENOMIC DNA]</scope>
    <source>
        <strain evidence="2 3">EXF-6200</strain>
    </source>
</reference>
<organism evidence="2 3">
    <name type="scientific">Wallemia ichthyophaga</name>
    <dbReference type="NCBI Taxonomy" id="245174"/>
    <lineage>
        <taxon>Eukaryota</taxon>
        <taxon>Fungi</taxon>
        <taxon>Dikarya</taxon>
        <taxon>Basidiomycota</taxon>
        <taxon>Wallemiomycotina</taxon>
        <taxon>Wallemiomycetes</taxon>
        <taxon>Wallemiales</taxon>
        <taxon>Wallemiaceae</taxon>
        <taxon>Wallemia</taxon>
    </lineage>
</organism>